<dbReference type="AlphaFoldDB" id="A0A086MXT1"/>
<sequence length="163" mass="16568">MVMGMSATSATASASVRVRPPGVVQCTGTETTTYSPGVLFQAREITLSTTGTFTSCLDATGQVASGGYGEQFTLFVGCNDLLGPFTGRRTITWNTGDTSVITGSGSSTAIAGQVITTFTGTVTQGPFQGSSAVQTITLPQLSTLKCLTTGITDATGITTLTLT</sequence>
<organism evidence="1 2">
    <name type="scientific">Streptomyces mutabilis</name>
    <dbReference type="NCBI Taxonomy" id="67332"/>
    <lineage>
        <taxon>Bacteria</taxon>
        <taxon>Bacillati</taxon>
        <taxon>Actinomycetota</taxon>
        <taxon>Actinomycetes</taxon>
        <taxon>Kitasatosporales</taxon>
        <taxon>Streptomycetaceae</taxon>
        <taxon>Streptomyces</taxon>
    </lineage>
</organism>
<proteinExistence type="predicted"/>
<evidence type="ECO:0000313" key="2">
    <source>
        <dbReference type="Proteomes" id="UP000029095"/>
    </source>
</evidence>
<evidence type="ECO:0000313" key="1">
    <source>
        <dbReference type="EMBL" id="KFG73699.1"/>
    </source>
</evidence>
<dbReference type="EMBL" id="JNFQ01000002">
    <property type="protein sequence ID" value="KFG73699.1"/>
    <property type="molecule type" value="Genomic_DNA"/>
</dbReference>
<dbReference type="Proteomes" id="UP000029095">
    <property type="component" value="Unassembled WGS sequence"/>
</dbReference>
<comment type="caution">
    <text evidence="1">The sequence shown here is derived from an EMBL/GenBank/DDBJ whole genome shotgun (WGS) entry which is preliminary data.</text>
</comment>
<keyword evidence="2" id="KW-1185">Reference proteome</keyword>
<reference evidence="1 2" key="1">
    <citation type="submission" date="2014-05" db="EMBL/GenBank/DDBJ databases">
        <title>Complete genome sequence of the Streptomyces mutabilis TRM45540.</title>
        <authorList>
            <person name="Luo X."/>
            <person name="Zhang L."/>
        </authorList>
    </citation>
    <scope>NUCLEOTIDE SEQUENCE [LARGE SCALE GENOMIC DNA]</scope>
    <source>
        <strain evidence="1 2">TRM45540</strain>
    </source>
</reference>
<protein>
    <submittedName>
        <fullName evidence="1">Uncharacterized protein</fullName>
    </submittedName>
</protein>
<accession>A0A086MXT1</accession>
<gene>
    <name evidence="1" type="ORF">FM21_23190</name>
</gene>
<dbReference type="HOGENOM" id="CLU_1626142_0_0_11"/>
<name>A0A086MXT1_9ACTN</name>